<dbReference type="SUPFAM" id="SSF56935">
    <property type="entry name" value="Porins"/>
    <property type="match status" value="1"/>
</dbReference>
<evidence type="ECO:0000256" key="2">
    <source>
        <dbReference type="ARBA" id="ARBA00022448"/>
    </source>
</evidence>
<protein>
    <submittedName>
        <fullName evidence="11">TonB-dependent receptor</fullName>
    </submittedName>
</protein>
<reference evidence="11" key="1">
    <citation type="submission" date="2022-01" db="EMBL/GenBank/DDBJ databases">
        <title>Lysobacter chinensis sp. nov., a bacterium isolated from cow dung compost.</title>
        <authorList>
            <person name="Liu Y."/>
        </authorList>
    </citation>
    <scope>NUCLEOTIDE SEQUENCE</scope>
    <source>
        <strain evidence="11">TLK-CK17</strain>
    </source>
</reference>
<evidence type="ECO:0000256" key="6">
    <source>
        <dbReference type="ARBA" id="ARBA00023136"/>
    </source>
</evidence>
<keyword evidence="7 8" id="KW-0998">Cell outer membrane</keyword>
<dbReference type="Pfam" id="PF00593">
    <property type="entry name" value="TonB_dep_Rec_b-barrel"/>
    <property type="match status" value="1"/>
</dbReference>
<keyword evidence="6 8" id="KW-0472">Membrane</keyword>
<evidence type="ECO:0000256" key="8">
    <source>
        <dbReference type="PROSITE-ProRule" id="PRU01360"/>
    </source>
</evidence>
<feature type="domain" description="TonB-dependent receptor-like beta-barrel" evidence="10">
    <location>
        <begin position="27"/>
        <end position="443"/>
    </location>
</feature>
<evidence type="ECO:0000259" key="10">
    <source>
        <dbReference type="Pfam" id="PF00593"/>
    </source>
</evidence>
<accession>A0ABS9HW05</accession>
<dbReference type="PROSITE" id="PS52016">
    <property type="entry name" value="TONB_DEPENDENT_REC_3"/>
    <property type="match status" value="1"/>
</dbReference>
<dbReference type="PANTHER" id="PTHR30069:SF42">
    <property type="entry name" value="FERRIC AEROBACTIN RECEPTOR"/>
    <property type="match status" value="1"/>
</dbReference>
<organism evidence="11 12">
    <name type="scientific">Marilutibacter chinensis</name>
    <dbReference type="NCBI Taxonomy" id="2912247"/>
    <lineage>
        <taxon>Bacteria</taxon>
        <taxon>Pseudomonadati</taxon>
        <taxon>Pseudomonadota</taxon>
        <taxon>Gammaproteobacteria</taxon>
        <taxon>Lysobacterales</taxon>
        <taxon>Lysobacteraceae</taxon>
        <taxon>Marilutibacter</taxon>
    </lineage>
</organism>
<evidence type="ECO:0000256" key="7">
    <source>
        <dbReference type="ARBA" id="ARBA00023237"/>
    </source>
</evidence>
<reference evidence="11" key="2">
    <citation type="submission" date="2022-01" db="EMBL/GenBank/DDBJ databases">
        <authorList>
            <person name="Zhou L.Y."/>
        </authorList>
    </citation>
    <scope>NUCLEOTIDE SEQUENCE</scope>
    <source>
        <strain evidence="11">TLK-CK17</strain>
    </source>
</reference>
<dbReference type="Gene3D" id="2.40.170.20">
    <property type="entry name" value="TonB-dependent receptor, beta-barrel domain"/>
    <property type="match status" value="1"/>
</dbReference>
<evidence type="ECO:0000256" key="3">
    <source>
        <dbReference type="ARBA" id="ARBA00022452"/>
    </source>
</evidence>
<keyword evidence="11" id="KW-0675">Receptor</keyword>
<sequence length="479" mass="53676">MDSRAYNLFAKGGWDIDGERRLQLTVNRYQLQGENDYVVVDGDAIAGIPATSERGDPEGEGPRNRSTSVVLDYTDKSLAGGYFQAQAYWVDFSALYGGSDWGDFWGDGRDPNWYDQSQNVSEKTGAKLSWSRGDFLDQRLRLTFGLDLARDTTYQELVASDLNWVPETTYESWSPFVQAEWWLTDTVMLAGGLRHERGKLEVDDFTTLPVYGSQAVEGGSPKTSETLPNVGLVWEATGNLKLYASYSEGYTVADIGRVLRAINVPGRRVDSLVDLQPVIADNREIGLDYDDGRWVAHLAAYWSDSDLGSRLQFDPVSQSYNVARERTEIRGVEGNIAFRFSGNGQAGLAYATTDARFDSDGDDRVDSDLPGINVSPDRVTAFWTQRWTPAFDTRVQVSRSFDRDFEHKDPAVVTYDFDGYTTVDLLGRIRLPLGTLDVGIENLFGEQYISYYSQTTTPRNDTYTAGRGRVLTVGWSHRF</sequence>
<keyword evidence="3 8" id="KW-1134">Transmembrane beta strand</keyword>
<evidence type="ECO:0000256" key="1">
    <source>
        <dbReference type="ARBA" id="ARBA00004571"/>
    </source>
</evidence>
<keyword evidence="12" id="KW-1185">Reference proteome</keyword>
<feature type="region of interest" description="Disordered" evidence="9">
    <location>
        <begin position="48"/>
        <end position="67"/>
    </location>
</feature>
<feature type="compositionally biased region" description="Basic and acidic residues" evidence="9">
    <location>
        <begin position="53"/>
        <end position="63"/>
    </location>
</feature>
<dbReference type="InterPro" id="IPR036942">
    <property type="entry name" value="Beta-barrel_TonB_sf"/>
</dbReference>
<keyword evidence="4 8" id="KW-0812">Transmembrane</keyword>
<dbReference type="Proteomes" id="UP001430796">
    <property type="component" value="Unassembled WGS sequence"/>
</dbReference>
<dbReference type="PANTHER" id="PTHR30069">
    <property type="entry name" value="TONB-DEPENDENT OUTER MEMBRANE RECEPTOR"/>
    <property type="match status" value="1"/>
</dbReference>
<evidence type="ECO:0000256" key="5">
    <source>
        <dbReference type="ARBA" id="ARBA00023077"/>
    </source>
</evidence>
<evidence type="ECO:0000313" key="12">
    <source>
        <dbReference type="Proteomes" id="UP001430796"/>
    </source>
</evidence>
<comment type="caution">
    <text evidence="11">The sequence shown here is derived from an EMBL/GenBank/DDBJ whole genome shotgun (WGS) entry which is preliminary data.</text>
</comment>
<evidence type="ECO:0000256" key="9">
    <source>
        <dbReference type="SAM" id="MobiDB-lite"/>
    </source>
</evidence>
<evidence type="ECO:0000313" key="11">
    <source>
        <dbReference type="EMBL" id="MCF7222567.1"/>
    </source>
</evidence>
<keyword evidence="5" id="KW-0798">TonB box</keyword>
<name>A0ABS9HW05_9GAMM</name>
<keyword evidence="2 8" id="KW-0813">Transport</keyword>
<proteinExistence type="inferred from homology"/>
<dbReference type="EMBL" id="JAKJPO010000007">
    <property type="protein sequence ID" value="MCF7222567.1"/>
    <property type="molecule type" value="Genomic_DNA"/>
</dbReference>
<gene>
    <name evidence="11" type="ORF">L3V18_12350</name>
</gene>
<comment type="similarity">
    <text evidence="8">Belongs to the TonB-dependent receptor family.</text>
</comment>
<dbReference type="InterPro" id="IPR039426">
    <property type="entry name" value="TonB-dep_rcpt-like"/>
</dbReference>
<comment type="subcellular location">
    <subcellularLocation>
        <location evidence="1 8">Cell outer membrane</location>
        <topology evidence="1 8">Multi-pass membrane protein</topology>
    </subcellularLocation>
</comment>
<evidence type="ECO:0000256" key="4">
    <source>
        <dbReference type="ARBA" id="ARBA00022692"/>
    </source>
</evidence>
<dbReference type="InterPro" id="IPR000531">
    <property type="entry name" value="Beta-barrel_TonB"/>
</dbReference>